<keyword evidence="1" id="KW-0472">Membrane</keyword>
<evidence type="ECO:0000313" key="3">
    <source>
        <dbReference type="EMBL" id="EFO65737.1"/>
    </source>
</evidence>
<dbReference type="PANTHER" id="PTHR23275:SF100">
    <property type="entry name" value="EGF-LIKE DOMAIN-CONTAINING PROTEIN"/>
    <property type="match status" value="1"/>
</dbReference>
<gene>
    <name evidence="3" type="ORF">GLP15_4287</name>
</gene>
<dbReference type="Proteomes" id="UP000008974">
    <property type="component" value="Unassembled WGS sequence"/>
</dbReference>
<feature type="chain" id="PRO_5003144949" evidence="2">
    <location>
        <begin position="22"/>
        <end position="719"/>
    </location>
</feature>
<dbReference type="InterPro" id="IPR052798">
    <property type="entry name" value="Giardia_VSA"/>
</dbReference>
<comment type="caution">
    <text evidence="3">The sequence shown here is derived from an EMBL/GenBank/DDBJ whole genome shotgun (WGS) entry which is preliminary data.</text>
</comment>
<accession>E1EVN5</accession>
<dbReference type="SUPFAM" id="SSF57184">
    <property type="entry name" value="Growth factor receptor domain"/>
    <property type="match status" value="5"/>
</dbReference>
<organism evidence="3 4">
    <name type="scientific">Giardia intestinalis (strain P15)</name>
    <name type="common">Giardia lamblia</name>
    <dbReference type="NCBI Taxonomy" id="658858"/>
    <lineage>
        <taxon>Eukaryota</taxon>
        <taxon>Metamonada</taxon>
        <taxon>Diplomonadida</taxon>
        <taxon>Hexamitidae</taxon>
        <taxon>Giardiinae</taxon>
        <taxon>Giardia</taxon>
    </lineage>
</organism>
<dbReference type="PANTHER" id="PTHR23275">
    <property type="entry name" value="CABRIOLET.-RELATED"/>
    <property type="match status" value="1"/>
</dbReference>
<dbReference type="InterPro" id="IPR009030">
    <property type="entry name" value="Growth_fac_rcpt_cys_sf"/>
</dbReference>
<dbReference type="InterPro" id="IPR005127">
    <property type="entry name" value="Giardia_VSP"/>
</dbReference>
<dbReference type="VEuPathDB" id="GiardiaDB:GLP15_4287"/>
<feature type="signal peptide" evidence="2">
    <location>
        <begin position="1"/>
        <end position="21"/>
    </location>
</feature>
<evidence type="ECO:0000313" key="4">
    <source>
        <dbReference type="Proteomes" id="UP000008974"/>
    </source>
</evidence>
<proteinExistence type="predicted"/>
<evidence type="ECO:0000256" key="1">
    <source>
        <dbReference type="SAM" id="Phobius"/>
    </source>
</evidence>
<evidence type="ECO:0000256" key="2">
    <source>
        <dbReference type="SAM" id="SignalP"/>
    </source>
</evidence>
<dbReference type="InterPro" id="IPR006212">
    <property type="entry name" value="Furin_repeat"/>
</dbReference>
<dbReference type="OrthoDB" id="258158at2759"/>
<keyword evidence="2" id="KW-0732">Signal</keyword>
<name>E1EVN5_GIAIA</name>
<keyword evidence="1" id="KW-0812">Transmembrane</keyword>
<dbReference type="EMBL" id="ACVC01000008">
    <property type="protein sequence ID" value="EFO65737.1"/>
    <property type="molecule type" value="Genomic_DNA"/>
</dbReference>
<feature type="transmembrane region" description="Helical" evidence="1">
    <location>
        <begin position="690"/>
        <end position="714"/>
    </location>
</feature>
<dbReference type="AlphaFoldDB" id="E1EVN5"/>
<protein>
    <submittedName>
        <fullName evidence="3">VSP</fullName>
    </submittedName>
</protein>
<dbReference type="CDD" id="cd00064">
    <property type="entry name" value="FU"/>
    <property type="match status" value="1"/>
</dbReference>
<keyword evidence="1" id="KW-1133">Transmembrane helix</keyword>
<dbReference type="Pfam" id="PF03302">
    <property type="entry name" value="VSP"/>
    <property type="match status" value="2"/>
</dbReference>
<sequence length="719" mass="73875">MFDKLILTIVVLQVVYAECQAQASGTGKCFTDRCDVTIDGETYCSQCAEKATEAPIDGVCKAVASDPSGCQSDNAGGCTQCGAGYFLHKGGCYQIGKAPGNLVCADSIPGPSARTAGICATCKDGYYKNPGDSPTADSCAACQDSNCATCEDATATNKCTKCMDGYFIGADANKGPCVSCGNAAGSGGWKGVAGCAKCKKPATSDTPAECIECSTEYLKTESSTQTSCVAEAACKEGNTYFPTTNGDKKLCVTCGDTATGGIEYCTKCSLVTDQGKAALITCLACGSSKKLSPGKTSCMDACPAHSNDKATPNICECDDGYTPDEAGTQCTGTPSPPPPSDCPVENCQKCSADKKTCEECKESAYLTPTKMCISDCAIIPGYYGANDNPKTCKPCEVTNCAACNMDGTCKTCKDGLYLSASSCQACNSSCKACSGPGEGDCIECKPKTILSYVDAEKGRCIPECTDTSTGPGSCKTCGLSVDGTKYCSACNVATEYPQDGVCKENTQRAGERCTTSHILSGVCTQCENGYFLMNGGCYKTDTYPGKTVCAQIEVTLGTCDNSAPGYYLSGGSLTVCSEGCAVCTTPDTCTRCMEGFVKLGSENTCTKCDASCKTCDAAVATCVECNTGYYKAAPGNGICISCENSSNGIIGIDNCISCKASSIPGPVLCYLMKDDGTGGSTNRDGLSTGAIAGIAVAVVIVVGGLVGFLCWWFVCRGKA</sequence>
<dbReference type="SMART" id="SM00261">
    <property type="entry name" value="FU"/>
    <property type="match status" value="7"/>
</dbReference>
<dbReference type="Gene3D" id="2.10.220.10">
    <property type="entry name" value="Hormone Receptor, Insulin-like Growth Factor Receptor 1, Chain A, domain 2"/>
    <property type="match status" value="2"/>
</dbReference>
<reference evidence="3 4" key="1">
    <citation type="journal article" date="2010" name="BMC Genomics">
        <title>Genome analysis and comparative genomics of a Giardia intestinalis assemblage E isolate.</title>
        <authorList>
            <person name="Jerlstrom-Hultqvist J."/>
            <person name="Franzen O."/>
            <person name="Ankarklev J."/>
            <person name="Xu F."/>
            <person name="Nohynkova E."/>
            <person name="Andersson J.O."/>
            <person name="Svard S.G."/>
            <person name="Andersson B."/>
        </authorList>
    </citation>
    <scope>NUCLEOTIDE SEQUENCE [LARGE SCALE GENOMIC DNA]</scope>
    <source>
        <strain evidence="3 4">P15</strain>
    </source>
</reference>